<accession>A0ABY6CGL0</accession>
<dbReference type="RefSeq" id="WP_262169254.1">
    <property type="nucleotide sequence ID" value="NZ_CP104965.1"/>
</dbReference>
<keyword evidence="2" id="KW-0012">Acyltransferase</keyword>
<proteinExistence type="predicted"/>
<sequence length="270" mass="29510">MTRTVRTLTLAEIQLLLDWAAAEGWNPGLDDAQPFHAADPASFFGAFVGEQMVAGISAIAYDAHFGFIGLYICHPDWRGQGHGKAVWDAAMAYLGSRTIGLDGVAEQQANYASMGFAPVYETIRMSGTLPDRPADDQCLPPARLDDIRELDALCFPAPRDAFLRHWLTPPRHSLVHRTGGMIDGHAVCRPCREGTKIGPLFARTMRAATNILTTQSGSVHIDVPAYQTEWLATLVSLGFRRGFTTQRMYRGKPPATHMPAVFGISSLELG</sequence>
<name>A0ABY6CGL0_9HYPH</name>
<dbReference type="Pfam" id="PF18014">
    <property type="entry name" value="Acetyltransf_18"/>
    <property type="match status" value="1"/>
</dbReference>
<dbReference type="InterPro" id="IPR041496">
    <property type="entry name" value="YitH/HolE_GNAT"/>
</dbReference>
<feature type="domain" description="N-acetyltransferase" evidence="1">
    <location>
        <begin position="3"/>
        <end position="135"/>
    </location>
</feature>
<evidence type="ECO:0000259" key="1">
    <source>
        <dbReference type="PROSITE" id="PS51186"/>
    </source>
</evidence>
<dbReference type="PROSITE" id="PS51186">
    <property type="entry name" value="GNAT"/>
    <property type="match status" value="1"/>
</dbReference>
<dbReference type="InterPro" id="IPR000182">
    <property type="entry name" value="GNAT_dom"/>
</dbReference>
<gene>
    <name evidence="2" type="ORF">N8A98_03690</name>
</gene>
<dbReference type="Pfam" id="PF00583">
    <property type="entry name" value="Acetyltransf_1"/>
    <property type="match status" value="1"/>
</dbReference>
<dbReference type="PANTHER" id="PTHR47237:SF1">
    <property type="entry name" value="SLL0310 PROTEIN"/>
    <property type="match status" value="1"/>
</dbReference>
<dbReference type="EC" id="2.3.1.-" evidence="2"/>
<dbReference type="EMBL" id="CP104965">
    <property type="protein sequence ID" value="UXN70311.1"/>
    <property type="molecule type" value="Genomic_DNA"/>
</dbReference>
<dbReference type="InterPro" id="IPR016181">
    <property type="entry name" value="Acyl_CoA_acyltransferase"/>
</dbReference>
<evidence type="ECO:0000313" key="3">
    <source>
        <dbReference type="Proteomes" id="UP001061862"/>
    </source>
</evidence>
<keyword evidence="2" id="KW-0808">Transferase</keyword>
<reference evidence="2 3" key="1">
    <citation type="submission" date="2022-09" db="EMBL/GenBank/DDBJ databases">
        <title>Interaction between co-microsymbionts with complementary sets of symbiotic genes in legume-rhizobium systems.</title>
        <authorList>
            <person name="Safronova V."/>
            <person name="Sazanova A."/>
            <person name="Afonin A."/>
            <person name="Chirak E."/>
        </authorList>
    </citation>
    <scope>NUCLEOTIDE SEQUENCE [LARGE SCALE GENOMIC DNA]</scope>
    <source>
        <strain evidence="2 3">A18/4-1</strain>
    </source>
</reference>
<dbReference type="SUPFAM" id="SSF55729">
    <property type="entry name" value="Acyl-CoA N-acyltransferases (Nat)"/>
    <property type="match status" value="1"/>
</dbReference>
<dbReference type="Gene3D" id="3.40.630.30">
    <property type="match status" value="1"/>
</dbReference>
<dbReference type="PANTHER" id="PTHR47237">
    <property type="entry name" value="SLL0310 PROTEIN"/>
    <property type="match status" value="1"/>
</dbReference>
<organism evidence="2 3">
    <name type="scientific">Devosia neptuniae</name>
    <dbReference type="NCBI Taxonomy" id="191302"/>
    <lineage>
        <taxon>Bacteria</taxon>
        <taxon>Pseudomonadati</taxon>
        <taxon>Pseudomonadota</taxon>
        <taxon>Alphaproteobacteria</taxon>
        <taxon>Hyphomicrobiales</taxon>
        <taxon>Devosiaceae</taxon>
        <taxon>Devosia</taxon>
    </lineage>
</organism>
<keyword evidence="3" id="KW-1185">Reference proteome</keyword>
<protein>
    <submittedName>
        <fullName evidence="2">GNAT family N-acetyltransferase</fullName>
        <ecNumber evidence="2">2.3.1.-</ecNumber>
    </submittedName>
</protein>
<dbReference type="InterPro" id="IPR052729">
    <property type="entry name" value="Acyl/Acetyltrans_Enzymes"/>
</dbReference>
<dbReference type="Proteomes" id="UP001061862">
    <property type="component" value="Chromosome"/>
</dbReference>
<dbReference type="GO" id="GO:0016746">
    <property type="term" value="F:acyltransferase activity"/>
    <property type="evidence" value="ECO:0007669"/>
    <property type="project" value="UniProtKB-KW"/>
</dbReference>
<dbReference type="CDD" id="cd04301">
    <property type="entry name" value="NAT_SF"/>
    <property type="match status" value="1"/>
</dbReference>
<evidence type="ECO:0000313" key="2">
    <source>
        <dbReference type="EMBL" id="UXN70311.1"/>
    </source>
</evidence>
<dbReference type="Gene3D" id="3.40.630.90">
    <property type="match status" value="1"/>
</dbReference>